<dbReference type="Gene3D" id="3.40.50.2300">
    <property type="match status" value="1"/>
</dbReference>
<proteinExistence type="predicted"/>
<feature type="domain" description="OmpR/PhoB-type" evidence="5">
    <location>
        <begin position="129"/>
        <end position="229"/>
    </location>
</feature>
<dbReference type="PANTHER" id="PTHR48111:SF40">
    <property type="entry name" value="PHOSPHATE REGULON TRANSCRIPTIONAL REGULATORY PROTEIN PHOB"/>
    <property type="match status" value="1"/>
</dbReference>
<feature type="domain" description="Response regulatory" evidence="4">
    <location>
        <begin position="6"/>
        <end position="121"/>
    </location>
</feature>
<evidence type="ECO:0000256" key="2">
    <source>
        <dbReference type="ARBA" id="ARBA00023012"/>
    </source>
</evidence>
<keyword evidence="1" id="KW-0597">Phosphoprotein</keyword>
<dbReference type="InterPro" id="IPR036388">
    <property type="entry name" value="WH-like_DNA-bd_sf"/>
</dbReference>
<evidence type="ECO:0000256" key="3">
    <source>
        <dbReference type="ARBA" id="ARBA00023125"/>
    </source>
</evidence>
<dbReference type="SMART" id="SM00448">
    <property type="entry name" value="REC"/>
    <property type="match status" value="1"/>
</dbReference>
<dbReference type="PROSITE" id="PS51755">
    <property type="entry name" value="OMPR_PHOB"/>
    <property type="match status" value="1"/>
</dbReference>
<dbReference type="InterPro" id="IPR039420">
    <property type="entry name" value="WalR-like"/>
</dbReference>
<evidence type="ECO:0000313" key="6">
    <source>
        <dbReference type="EMBL" id="SVC93468.1"/>
    </source>
</evidence>
<evidence type="ECO:0000259" key="4">
    <source>
        <dbReference type="PROSITE" id="PS50110"/>
    </source>
</evidence>
<evidence type="ECO:0000259" key="5">
    <source>
        <dbReference type="PROSITE" id="PS51755"/>
    </source>
</evidence>
<dbReference type="EMBL" id="UINC01119560">
    <property type="protein sequence ID" value="SVC93468.1"/>
    <property type="molecule type" value="Genomic_DNA"/>
</dbReference>
<dbReference type="GO" id="GO:0000976">
    <property type="term" value="F:transcription cis-regulatory region binding"/>
    <property type="evidence" value="ECO:0007669"/>
    <property type="project" value="TreeGrafter"/>
</dbReference>
<accession>A0A382R8Y6</accession>
<dbReference type="GO" id="GO:0032993">
    <property type="term" value="C:protein-DNA complex"/>
    <property type="evidence" value="ECO:0007669"/>
    <property type="project" value="TreeGrafter"/>
</dbReference>
<dbReference type="InterPro" id="IPR016032">
    <property type="entry name" value="Sig_transdc_resp-reg_C-effctor"/>
</dbReference>
<dbReference type="SUPFAM" id="SSF46894">
    <property type="entry name" value="C-terminal effector domain of the bipartite response regulators"/>
    <property type="match status" value="1"/>
</dbReference>
<dbReference type="Pfam" id="PF00486">
    <property type="entry name" value="Trans_reg_C"/>
    <property type="match status" value="1"/>
</dbReference>
<protein>
    <recommendedName>
        <fullName evidence="7">Response regulatory domain-containing protein</fullName>
    </recommendedName>
</protein>
<reference evidence="6" key="1">
    <citation type="submission" date="2018-05" db="EMBL/GenBank/DDBJ databases">
        <authorList>
            <person name="Lanie J.A."/>
            <person name="Ng W.-L."/>
            <person name="Kazmierczak K.M."/>
            <person name="Andrzejewski T.M."/>
            <person name="Davidsen T.M."/>
            <person name="Wayne K.J."/>
            <person name="Tettelin H."/>
            <person name="Glass J.I."/>
            <person name="Rusch D."/>
            <person name="Podicherti R."/>
            <person name="Tsui H.-C.T."/>
            <person name="Winkler M.E."/>
        </authorList>
    </citation>
    <scope>NUCLEOTIDE SEQUENCE</scope>
</reference>
<organism evidence="6">
    <name type="scientific">marine metagenome</name>
    <dbReference type="NCBI Taxonomy" id="408172"/>
    <lineage>
        <taxon>unclassified sequences</taxon>
        <taxon>metagenomes</taxon>
        <taxon>ecological metagenomes</taxon>
    </lineage>
</organism>
<dbReference type="Gene3D" id="1.10.10.10">
    <property type="entry name" value="Winged helix-like DNA-binding domain superfamily/Winged helix DNA-binding domain"/>
    <property type="match status" value="1"/>
</dbReference>
<sequence length="229" mass="25938">MISGKLILAVGDDETLRQILVEQLQLNGEFRIKEARTGKEALQYTEKQYFDGVLLDVELNDFNAYEICCQMRKNGVKAPIIIISDANNDQDTILGLDSGANDFVVKPIKIAILLARLRAHIRQYEQNEHAVFNFGTYSFRPGAKVLLDTKTNKEIRLTDKETAIIKFLYLSSGQVVSKSVLLDEVWGYNAGMATHTLETHVYRLRQKIERDPSKTELLVTEANGYRLAV</sequence>
<dbReference type="SUPFAM" id="SSF52172">
    <property type="entry name" value="CheY-like"/>
    <property type="match status" value="1"/>
</dbReference>
<dbReference type="AlphaFoldDB" id="A0A382R8Y6"/>
<keyword evidence="2" id="KW-0902">Two-component regulatory system</keyword>
<dbReference type="InterPro" id="IPR001867">
    <property type="entry name" value="OmpR/PhoB-type_DNA-bd"/>
</dbReference>
<dbReference type="Pfam" id="PF00072">
    <property type="entry name" value="Response_reg"/>
    <property type="match status" value="1"/>
</dbReference>
<dbReference type="GO" id="GO:0005829">
    <property type="term" value="C:cytosol"/>
    <property type="evidence" value="ECO:0007669"/>
    <property type="project" value="TreeGrafter"/>
</dbReference>
<name>A0A382R8Y6_9ZZZZ</name>
<gene>
    <name evidence="6" type="ORF">METZ01_LOCUS346322</name>
</gene>
<dbReference type="InterPro" id="IPR011006">
    <property type="entry name" value="CheY-like_superfamily"/>
</dbReference>
<dbReference type="CDD" id="cd00383">
    <property type="entry name" value="trans_reg_C"/>
    <property type="match status" value="1"/>
</dbReference>
<keyword evidence="3" id="KW-0238">DNA-binding</keyword>
<evidence type="ECO:0000256" key="1">
    <source>
        <dbReference type="ARBA" id="ARBA00022553"/>
    </source>
</evidence>
<dbReference type="SMART" id="SM00862">
    <property type="entry name" value="Trans_reg_C"/>
    <property type="match status" value="1"/>
</dbReference>
<dbReference type="GO" id="GO:0000156">
    <property type="term" value="F:phosphorelay response regulator activity"/>
    <property type="evidence" value="ECO:0007669"/>
    <property type="project" value="TreeGrafter"/>
</dbReference>
<dbReference type="PANTHER" id="PTHR48111">
    <property type="entry name" value="REGULATOR OF RPOS"/>
    <property type="match status" value="1"/>
</dbReference>
<evidence type="ECO:0008006" key="7">
    <source>
        <dbReference type="Google" id="ProtNLM"/>
    </source>
</evidence>
<dbReference type="InterPro" id="IPR001789">
    <property type="entry name" value="Sig_transdc_resp-reg_receiver"/>
</dbReference>
<dbReference type="PROSITE" id="PS50110">
    <property type="entry name" value="RESPONSE_REGULATORY"/>
    <property type="match status" value="1"/>
</dbReference>
<dbReference type="GO" id="GO:0006355">
    <property type="term" value="P:regulation of DNA-templated transcription"/>
    <property type="evidence" value="ECO:0007669"/>
    <property type="project" value="InterPro"/>
</dbReference>
<dbReference type="Gene3D" id="6.10.250.690">
    <property type="match status" value="1"/>
</dbReference>